<dbReference type="Proteomes" id="UP000283841">
    <property type="component" value="Unassembled WGS sequence"/>
</dbReference>
<dbReference type="GeneID" id="39601611"/>
<dbReference type="VEuPathDB" id="FungiDB:C8Q69DRAFT_499911"/>
<protein>
    <submittedName>
        <fullName evidence="1">Uncharacterized protein</fullName>
    </submittedName>
</protein>
<sequence>MTPSIALRWVEYDPHHNIWCRVEDLVDATELEPVQLVQETRPWPLGVRIVPWDANDGKDYWRFGLDTAITWKQRLNEPVPETWTTVAAHLASLPTTKSPTGEETYTLYEDILNYLSRLILRKGRQFMAII</sequence>
<accession>A0A443HQW3</accession>
<keyword evidence="2" id="KW-1185">Reference proteome</keyword>
<organism evidence="1 2">
    <name type="scientific">Byssochlamys spectabilis</name>
    <name type="common">Paecilomyces variotii</name>
    <dbReference type="NCBI Taxonomy" id="264951"/>
    <lineage>
        <taxon>Eukaryota</taxon>
        <taxon>Fungi</taxon>
        <taxon>Dikarya</taxon>
        <taxon>Ascomycota</taxon>
        <taxon>Pezizomycotina</taxon>
        <taxon>Eurotiomycetes</taxon>
        <taxon>Eurotiomycetidae</taxon>
        <taxon>Eurotiales</taxon>
        <taxon>Thermoascaceae</taxon>
        <taxon>Paecilomyces</taxon>
    </lineage>
</organism>
<gene>
    <name evidence="1" type="ORF">C8Q69DRAFT_499911</name>
</gene>
<name>A0A443HQW3_BYSSP</name>
<reference evidence="1 2" key="1">
    <citation type="journal article" date="2018" name="Front. Microbiol.">
        <title>Genomic and genetic insights into a cosmopolitan fungus, Paecilomyces variotii (Eurotiales).</title>
        <authorList>
            <person name="Urquhart A.S."/>
            <person name="Mondo S.J."/>
            <person name="Makela M.R."/>
            <person name="Hane J.K."/>
            <person name="Wiebenga A."/>
            <person name="He G."/>
            <person name="Mihaltcheva S."/>
            <person name="Pangilinan J."/>
            <person name="Lipzen A."/>
            <person name="Barry K."/>
            <person name="de Vries R.P."/>
            <person name="Grigoriev I.V."/>
            <person name="Idnurm A."/>
        </authorList>
    </citation>
    <scope>NUCLEOTIDE SEQUENCE [LARGE SCALE GENOMIC DNA]</scope>
    <source>
        <strain evidence="1 2">CBS 101075</strain>
    </source>
</reference>
<evidence type="ECO:0000313" key="1">
    <source>
        <dbReference type="EMBL" id="RWQ94228.1"/>
    </source>
</evidence>
<evidence type="ECO:0000313" key="2">
    <source>
        <dbReference type="Proteomes" id="UP000283841"/>
    </source>
</evidence>
<comment type="caution">
    <text evidence="1">The sequence shown here is derived from an EMBL/GenBank/DDBJ whole genome shotgun (WGS) entry which is preliminary data.</text>
</comment>
<dbReference type="AlphaFoldDB" id="A0A443HQW3"/>
<dbReference type="RefSeq" id="XP_028483873.1">
    <property type="nucleotide sequence ID" value="XM_028632334.1"/>
</dbReference>
<proteinExistence type="predicted"/>
<dbReference type="EMBL" id="RCNU01000008">
    <property type="protein sequence ID" value="RWQ94228.1"/>
    <property type="molecule type" value="Genomic_DNA"/>
</dbReference>